<comment type="caution">
    <text evidence="1">The sequence shown here is derived from an EMBL/GenBank/DDBJ whole genome shotgun (WGS) entry which is preliminary data.</text>
</comment>
<evidence type="ECO:0000313" key="1">
    <source>
        <dbReference type="EMBL" id="GIJ19817.1"/>
    </source>
</evidence>
<sequence>MRDLLRTGAGQRLSLPEYEADFYVTVESVDGPILKTERMQTFRAPGSPSWGAFAVGSRAVYEVRYDETRLALGADKFVAERWWTCAGQITSSTRSWSPSAPPGASRVQGLVRWG</sequence>
<evidence type="ECO:0000313" key="2">
    <source>
        <dbReference type="Proteomes" id="UP000643165"/>
    </source>
</evidence>
<gene>
    <name evidence="1" type="ORF">Vlu01_04410</name>
</gene>
<name>A0ABQ4IPG6_9ACTN</name>
<dbReference type="EMBL" id="BOPB01000002">
    <property type="protein sequence ID" value="GIJ19817.1"/>
    <property type="molecule type" value="Genomic_DNA"/>
</dbReference>
<keyword evidence="2" id="KW-1185">Reference proteome</keyword>
<proteinExistence type="predicted"/>
<accession>A0ABQ4IPG6</accession>
<reference evidence="1 2" key="1">
    <citation type="submission" date="2021-01" db="EMBL/GenBank/DDBJ databases">
        <title>Whole genome shotgun sequence of Verrucosispora lutea NBRC 106530.</title>
        <authorList>
            <person name="Komaki H."/>
            <person name="Tamura T."/>
        </authorList>
    </citation>
    <scope>NUCLEOTIDE SEQUENCE [LARGE SCALE GENOMIC DNA]</scope>
    <source>
        <strain evidence="1 2">NBRC 106530</strain>
    </source>
</reference>
<dbReference type="Proteomes" id="UP000643165">
    <property type="component" value="Unassembled WGS sequence"/>
</dbReference>
<protein>
    <submittedName>
        <fullName evidence="1">Uncharacterized protein</fullName>
    </submittedName>
</protein>
<organism evidence="1 2">
    <name type="scientific">Micromonospora lutea</name>
    <dbReference type="NCBI Taxonomy" id="419825"/>
    <lineage>
        <taxon>Bacteria</taxon>
        <taxon>Bacillati</taxon>
        <taxon>Actinomycetota</taxon>
        <taxon>Actinomycetes</taxon>
        <taxon>Micromonosporales</taxon>
        <taxon>Micromonosporaceae</taxon>
        <taxon>Micromonospora</taxon>
    </lineage>
</organism>